<name>A0A9N8HUR3_9STRA</name>
<dbReference type="Gene3D" id="3.40.50.720">
    <property type="entry name" value="NAD(P)-binding Rossmann-like Domain"/>
    <property type="match status" value="1"/>
</dbReference>
<feature type="domain" description="Enoyl reductase (ER)" evidence="1">
    <location>
        <begin position="27"/>
        <end position="321"/>
    </location>
</feature>
<dbReference type="Pfam" id="PF08240">
    <property type="entry name" value="ADH_N"/>
    <property type="match status" value="1"/>
</dbReference>
<dbReference type="GO" id="GO:0016491">
    <property type="term" value="F:oxidoreductase activity"/>
    <property type="evidence" value="ECO:0007669"/>
    <property type="project" value="InterPro"/>
</dbReference>
<dbReference type="PANTHER" id="PTHR11695:SF294">
    <property type="entry name" value="RETICULON-4-INTERACTING PROTEIN 1, MITOCHONDRIAL"/>
    <property type="match status" value="1"/>
</dbReference>
<dbReference type="Gene3D" id="3.90.180.10">
    <property type="entry name" value="Medium-chain alcohol dehydrogenases, catalytic domain"/>
    <property type="match status" value="1"/>
</dbReference>
<dbReference type="SUPFAM" id="SSF50129">
    <property type="entry name" value="GroES-like"/>
    <property type="match status" value="1"/>
</dbReference>
<dbReference type="Proteomes" id="UP001153069">
    <property type="component" value="Unassembled WGS sequence"/>
</dbReference>
<sequence length="334" mass="36688">MVSMKTFAVKEYKNFVKAVATNPIDYKRLANLGKHDEDFEAQEPLTVGWDASGVVEQVGDETSLFQVGDEVMFAGDFFRAGAFAEYVLVDDRIVAKKPSKSSWSEAAAIPLTSLTAWEALVDQLKIPEDPEKNKGKTILITGGAGGVASSAVQIAKKVLGLTVIATGSRVETVKYVKELGADHVINHRFPSMSAQVRSELDIENVDYIMHSVDLTPELFTEFVDLVKPFGGIVSVWPSATVDLMQLFWKSINFSAVLMFTRPTLKNDAAQRQHDILERVAELTDAGVLVSREKTTFKLTLDNLRKALELQASGKAVGKITLAFEGVQAWSCRRS</sequence>
<dbReference type="InterPro" id="IPR020843">
    <property type="entry name" value="ER"/>
</dbReference>
<dbReference type="GO" id="GO:0008270">
    <property type="term" value="F:zinc ion binding"/>
    <property type="evidence" value="ECO:0007669"/>
    <property type="project" value="InterPro"/>
</dbReference>
<proteinExistence type="predicted"/>
<dbReference type="PANTHER" id="PTHR11695">
    <property type="entry name" value="ALCOHOL DEHYDROGENASE RELATED"/>
    <property type="match status" value="1"/>
</dbReference>
<reference evidence="2" key="1">
    <citation type="submission" date="2020-06" db="EMBL/GenBank/DDBJ databases">
        <authorList>
            <consortium name="Plant Systems Biology data submission"/>
        </authorList>
    </citation>
    <scope>NUCLEOTIDE SEQUENCE</scope>
    <source>
        <strain evidence="2">D6</strain>
    </source>
</reference>
<organism evidence="2 3">
    <name type="scientific">Seminavis robusta</name>
    <dbReference type="NCBI Taxonomy" id="568900"/>
    <lineage>
        <taxon>Eukaryota</taxon>
        <taxon>Sar</taxon>
        <taxon>Stramenopiles</taxon>
        <taxon>Ochrophyta</taxon>
        <taxon>Bacillariophyta</taxon>
        <taxon>Bacillariophyceae</taxon>
        <taxon>Bacillariophycidae</taxon>
        <taxon>Naviculales</taxon>
        <taxon>Naviculaceae</taxon>
        <taxon>Seminavis</taxon>
    </lineage>
</organism>
<dbReference type="AlphaFoldDB" id="A0A9N8HUR3"/>
<dbReference type="InterPro" id="IPR011032">
    <property type="entry name" value="GroES-like_sf"/>
</dbReference>
<dbReference type="EMBL" id="CAICTM010001686">
    <property type="protein sequence ID" value="CAB9525520.1"/>
    <property type="molecule type" value="Genomic_DNA"/>
</dbReference>
<dbReference type="CDD" id="cd08252">
    <property type="entry name" value="AL_MDR"/>
    <property type="match status" value="1"/>
</dbReference>
<dbReference type="SUPFAM" id="SSF51735">
    <property type="entry name" value="NAD(P)-binding Rossmann-fold domains"/>
    <property type="match status" value="1"/>
</dbReference>
<gene>
    <name evidence="2" type="ORF">SEMRO_1688_G291250.1</name>
</gene>
<dbReference type="OrthoDB" id="9992527at2759"/>
<comment type="caution">
    <text evidence="2">The sequence shown here is derived from an EMBL/GenBank/DDBJ whole genome shotgun (WGS) entry which is preliminary data.</text>
</comment>
<evidence type="ECO:0000259" key="1">
    <source>
        <dbReference type="SMART" id="SM00829"/>
    </source>
</evidence>
<evidence type="ECO:0000313" key="2">
    <source>
        <dbReference type="EMBL" id="CAB9525520.1"/>
    </source>
</evidence>
<dbReference type="InterPro" id="IPR036291">
    <property type="entry name" value="NAD(P)-bd_dom_sf"/>
</dbReference>
<dbReference type="Pfam" id="PF13602">
    <property type="entry name" value="ADH_zinc_N_2"/>
    <property type="match status" value="1"/>
</dbReference>
<dbReference type="InterPro" id="IPR014182">
    <property type="entry name" value="ADH_Zn_typ-1"/>
</dbReference>
<evidence type="ECO:0000313" key="3">
    <source>
        <dbReference type="Proteomes" id="UP001153069"/>
    </source>
</evidence>
<accession>A0A9N8HUR3</accession>
<dbReference type="InterPro" id="IPR013154">
    <property type="entry name" value="ADH-like_N"/>
</dbReference>
<protein>
    <submittedName>
        <fullName evidence="2">Alcohol dehydrogenase-like protein SE_1777</fullName>
    </submittedName>
</protein>
<dbReference type="InterPro" id="IPR050700">
    <property type="entry name" value="YIM1/Zinc_Alcohol_DH_Fams"/>
</dbReference>
<keyword evidence="3" id="KW-1185">Reference proteome</keyword>
<dbReference type="SMART" id="SM00829">
    <property type="entry name" value="PKS_ER"/>
    <property type="match status" value="1"/>
</dbReference>